<dbReference type="SUPFAM" id="SSF81606">
    <property type="entry name" value="PP2C-like"/>
    <property type="match status" value="1"/>
</dbReference>
<dbReference type="OrthoDB" id="1741572at2759"/>
<dbReference type="EMBL" id="CACTIH010002050">
    <property type="protein sequence ID" value="CAA2972362.1"/>
    <property type="molecule type" value="Genomic_DNA"/>
</dbReference>
<dbReference type="Proteomes" id="UP000594638">
    <property type="component" value="Unassembled WGS sequence"/>
</dbReference>
<dbReference type="Gramene" id="OE9A120587T5">
    <property type="protein sequence ID" value="OE9A120587C5"/>
    <property type="gene ID" value="OE9A120587"/>
</dbReference>
<sequence>MGSCVLVMAMKGADVYLMNVGDSRTALARKTQNNGRPMKDSNEILYGDEFENVHNLSSCQLTMDHSTSVKEESSSERVFRTEMKIYML</sequence>
<accession>A0A8S0R121</accession>
<gene>
    <name evidence="1" type="ORF">OLEA9_A120587</name>
</gene>
<dbReference type="Gramene" id="OE9A120587T2">
    <property type="protein sequence ID" value="OE9A120587C2"/>
    <property type="gene ID" value="OE9A120587"/>
</dbReference>
<evidence type="ECO:0000313" key="1">
    <source>
        <dbReference type="EMBL" id="CAA2972362.1"/>
    </source>
</evidence>
<organism evidence="1 2">
    <name type="scientific">Olea europaea subsp. europaea</name>
    <dbReference type="NCBI Taxonomy" id="158383"/>
    <lineage>
        <taxon>Eukaryota</taxon>
        <taxon>Viridiplantae</taxon>
        <taxon>Streptophyta</taxon>
        <taxon>Embryophyta</taxon>
        <taxon>Tracheophyta</taxon>
        <taxon>Spermatophyta</taxon>
        <taxon>Magnoliopsida</taxon>
        <taxon>eudicotyledons</taxon>
        <taxon>Gunneridae</taxon>
        <taxon>Pentapetalae</taxon>
        <taxon>asterids</taxon>
        <taxon>lamiids</taxon>
        <taxon>Lamiales</taxon>
        <taxon>Oleaceae</taxon>
        <taxon>Oleeae</taxon>
        <taxon>Olea</taxon>
    </lineage>
</organism>
<evidence type="ECO:0000313" key="2">
    <source>
        <dbReference type="Proteomes" id="UP000594638"/>
    </source>
</evidence>
<dbReference type="Gramene" id="OE9A120587T6">
    <property type="protein sequence ID" value="OE9A120587C6"/>
    <property type="gene ID" value="OE9A120587"/>
</dbReference>
<dbReference type="AlphaFoldDB" id="A0A8S0R121"/>
<dbReference type="Gramene" id="OE9A120587T1">
    <property type="protein sequence ID" value="OE9A120587C1"/>
    <property type="gene ID" value="OE9A120587"/>
</dbReference>
<dbReference type="Gene3D" id="3.60.40.10">
    <property type="entry name" value="PPM-type phosphatase domain"/>
    <property type="match status" value="1"/>
</dbReference>
<protein>
    <submittedName>
        <fullName evidence="1">Probable phosphatase 2C 4</fullName>
    </submittedName>
</protein>
<dbReference type="InterPro" id="IPR036457">
    <property type="entry name" value="PPM-type-like_dom_sf"/>
</dbReference>
<proteinExistence type="predicted"/>
<reference evidence="1 2" key="1">
    <citation type="submission" date="2019-12" db="EMBL/GenBank/DDBJ databases">
        <authorList>
            <person name="Alioto T."/>
            <person name="Alioto T."/>
            <person name="Gomez Garrido J."/>
        </authorList>
    </citation>
    <scope>NUCLEOTIDE SEQUENCE [LARGE SCALE GENOMIC DNA]</scope>
</reference>
<comment type="caution">
    <text evidence="1">The sequence shown here is derived from an EMBL/GenBank/DDBJ whole genome shotgun (WGS) entry which is preliminary data.</text>
</comment>
<name>A0A8S0R121_OLEEU</name>
<keyword evidence="2" id="KW-1185">Reference proteome</keyword>
<dbReference type="Gramene" id="OE9A120587T3">
    <property type="protein sequence ID" value="OE9A120587C3"/>
    <property type="gene ID" value="OE9A120587"/>
</dbReference>